<dbReference type="InterPro" id="IPR049552">
    <property type="entry name" value="PKS_DH_N"/>
</dbReference>
<dbReference type="SMART" id="SM00825">
    <property type="entry name" value="PKS_KS"/>
    <property type="match status" value="1"/>
</dbReference>
<dbReference type="InterPro" id="IPR032821">
    <property type="entry name" value="PKS_assoc"/>
</dbReference>
<feature type="domain" description="PKS/mFAS DH" evidence="9">
    <location>
        <begin position="997"/>
        <end position="1322"/>
    </location>
</feature>
<dbReference type="GO" id="GO:1901336">
    <property type="term" value="P:lactone biosynthetic process"/>
    <property type="evidence" value="ECO:0007669"/>
    <property type="project" value="UniProtKB-ARBA"/>
</dbReference>
<dbReference type="InterPro" id="IPR036291">
    <property type="entry name" value="NAD(P)-bd_dom_sf"/>
</dbReference>
<dbReference type="InterPro" id="IPR050091">
    <property type="entry name" value="PKS_NRPS_Biosynth_Enz"/>
</dbReference>
<evidence type="ECO:0000256" key="2">
    <source>
        <dbReference type="ARBA" id="ARBA00022450"/>
    </source>
</evidence>
<dbReference type="InterPro" id="IPR009081">
    <property type="entry name" value="PP-bd_ACP"/>
</dbReference>
<dbReference type="Gene3D" id="3.10.129.110">
    <property type="entry name" value="Polyketide synthase dehydratase"/>
    <property type="match status" value="1"/>
</dbReference>
<evidence type="ECO:0000259" key="9">
    <source>
        <dbReference type="PROSITE" id="PS52019"/>
    </source>
</evidence>
<dbReference type="Pfam" id="PF02801">
    <property type="entry name" value="Ketoacyl-synt_C"/>
    <property type="match status" value="1"/>
</dbReference>
<dbReference type="RefSeq" id="XP_002483869.1">
    <property type="nucleotide sequence ID" value="XM_002483824.1"/>
</dbReference>
<keyword evidence="11" id="KW-1185">Reference proteome</keyword>
<dbReference type="GO" id="GO:0044550">
    <property type="term" value="P:secondary metabolite biosynthetic process"/>
    <property type="evidence" value="ECO:0007669"/>
    <property type="project" value="UniProtKB-ARBA"/>
</dbReference>
<dbReference type="SUPFAM" id="SSF50129">
    <property type="entry name" value="GroES-like"/>
    <property type="match status" value="1"/>
</dbReference>
<dbReference type="InterPro" id="IPR020843">
    <property type="entry name" value="ER"/>
</dbReference>
<dbReference type="Pfam" id="PF00698">
    <property type="entry name" value="Acyl_transf_1"/>
    <property type="match status" value="1"/>
</dbReference>
<dbReference type="Gene3D" id="3.30.70.3290">
    <property type="match status" value="1"/>
</dbReference>
<dbReference type="Gene3D" id="3.40.366.10">
    <property type="entry name" value="Malonyl-Coenzyme A Acyl Carrier Protein, domain 2"/>
    <property type="match status" value="1"/>
</dbReference>
<dbReference type="SMART" id="SM00823">
    <property type="entry name" value="PKS_PP"/>
    <property type="match status" value="1"/>
</dbReference>
<evidence type="ECO:0000256" key="6">
    <source>
        <dbReference type="PROSITE-ProRule" id="PRU01363"/>
    </source>
</evidence>
<organism evidence="10 11">
    <name type="scientific">Talaromyces stipitatus (strain ATCC 10500 / CBS 375.48 / QM 6759 / NRRL 1006)</name>
    <name type="common">Penicillium stipitatum</name>
    <dbReference type="NCBI Taxonomy" id="441959"/>
    <lineage>
        <taxon>Eukaryota</taxon>
        <taxon>Fungi</taxon>
        <taxon>Dikarya</taxon>
        <taxon>Ascomycota</taxon>
        <taxon>Pezizomycotina</taxon>
        <taxon>Eurotiomycetes</taxon>
        <taxon>Eurotiomycetidae</taxon>
        <taxon>Eurotiales</taxon>
        <taxon>Trichocomaceae</taxon>
        <taxon>Talaromyces</taxon>
        <taxon>Talaromyces sect. Talaromyces</taxon>
    </lineage>
</organism>
<dbReference type="PROSITE" id="PS50075">
    <property type="entry name" value="CARRIER"/>
    <property type="match status" value="1"/>
</dbReference>
<dbReference type="CDD" id="cd05195">
    <property type="entry name" value="enoyl_red"/>
    <property type="match status" value="1"/>
</dbReference>
<dbReference type="InterPro" id="IPR042104">
    <property type="entry name" value="PKS_dehydratase_sf"/>
</dbReference>
<comment type="pathway">
    <text evidence="1">Secondary metabolite biosynthesis.</text>
</comment>
<protein>
    <submittedName>
        <fullName evidence="10">Polyketide synthase, putative</fullName>
        <ecNumber evidence="10">2.3.1.161</ecNumber>
    </submittedName>
</protein>
<dbReference type="GO" id="GO:0016491">
    <property type="term" value="F:oxidoreductase activity"/>
    <property type="evidence" value="ECO:0007669"/>
    <property type="project" value="InterPro"/>
</dbReference>
<dbReference type="Pfam" id="PF08240">
    <property type="entry name" value="ADH_N"/>
    <property type="match status" value="1"/>
</dbReference>
<dbReference type="OrthoDB" id="329835at2759"/>
<dbReference type="Pfam" id="PF13602">
    <property type="entry name" value="ADH_zinc_N_2"/>
    <property type="match status" value="1"/>
</dbReference>
<dbReference type="SUPFAM" id="SSF47336">
    <property type="entry name" value="ACP-like"/>
    <property type="match status" value="1"/>
</dbReference>
<keyword evidence="5" id="KW-0511">Multifunctional enzyme</keyword>
<dbReference type="Gene3D" id="3.40.50.720">
    <property type="entry name" value="NAD(P)-binding Rossmann-like Domain"/>
    <property type="match status" value="1"/>
</dbReference>
<keyword evidence="2" id="KW-0596">Phosphopantetheine</keyword>
<dbReference type="VEuPathDB" id="FungiDB:TSTA_017100"/>
<dbReference type="InterPro" id="IPR013968">
    <property type="entry name" value="PKS_KR"/>
</dbReference>
<feature type="active site" description="Proton donor; for dehydratase activity" evidence="6">
    <location>
        <position position="1231"/>
    </location>
</feature>
<dbReference type="InterPro" id="IPR020807">
    <property type="entry name" value="PKS_DH"/>
</dbReference>
<dbReference type="SUPFAM" id="SSF55048">
    <property type="entry name" value="Probable ACP-binding domain of malonyl-CoA ACP transacylase"/>
    <property type="match status" value="1"/>
</dbReference>
<dbReference type="Pfam" id="PF08659">
    <property type="entry name" value="KR"/>
    <property type="match status" value="1"/>
</dbReference>
<feature type="region of interest" description="C-terminal hotdog fold" evidence="6">
    <location>
        <begin position="1162"/>
        <end position="1322"/>
    </location>
</feature>
<dbReference type="SUPFAM" id="SSF52151">
    <property type="entry name" value="FabD/lysophospholipase-like"/>
    <property type="match status" value="1"/>
</dbReference>
<accession>B8MEK8</accession>
<dbReference type="InterPro" id="IPR057326">
    <property type="entry name" value="KR_dom"/>
</dbReference>
<dbReference type="Pfam" id="PF16197">
    <property type="entry name" value="KAsynt_C_assoc"/>
    <property type="match status" value="1"/>
</dbReference>
<evidence type="ECO:0000259" key="8">
    <source>
        <dbReference type="PROSITE" id="PS52004"/>
    </source>
</evidence>
<evidence type="ECO:0000313" key="11">
    <source>
        <dbReference type="Proteomes" id="UP000001745"/>
    </source>
</evidence>
<dbReference type="CDD" id="cd00833">
    <property type="entry name" value="PKS"/>
    <property type="match status" value="1"/>
</dbReference>
<feature type="domain" description="Carrier" evidence="7">
    <location>
        <begin position="2201"/>
        <end position="2278"/>
    </location>
</feature>
<dbReference type="PROSITE" id="PS52019">
    <property type="entry name" value="PKS_MFAS_DH"/>
    <property type="match status" value="1"/>
</dbReference>
<dbReference type="InterPro" id="IPR016036">
    <property type="entry name" value="Malonyl_transacylase_ACP-bd"/>
</dbReference>
<evidence type="ECO:0000256" key="5">
    <source>
        <dbReference type="ARBA" id="ARBA00023268"/>
    </source>
</evidence>
<dbReference type="PANTHER" id="PTHR43775:SF29">
    <property type="entry name" value="ASPERFURANONE POLYKETIDE SYNTHASE AFOG-RELATED"/>
    <property type="match status" value="1"/>
</dbReference>
<keyword evidence="4 10" id="KW-0808">Transferase</keyword>
<dbReference type="eggNOG" id="KOG1202">
    <property type="taxonomic scope" value="Eukaryota"/>
</dbReference>
<dbReference type="SMART" id="SM00829">
    <property type="entry name" value="PKS_ER"/>
    <property type="match status" value="1"/>
</dbReference>
<dbReference type="GO" id="GO:0004312">
    <property type="term" value="F:fatty acid synthase activity"/>
    <property type="evidence" value="ECO:0007669"/>
    <property type="project" value="TreeGrafter"/>
</dbReference>
<sequence>MHSATASEPIAIIGMSSRFAGDATDTEKLWDVLLKGRPSPSPFLNDKHYHPDQSRQGAIHAKAAYFIKDDTKAFDSAFFGLTKKEVLSMDPQQRMLLESTYHALENSGIPLEQAIGTNTSVFVGQCGEDFAAMCNSDMELAPTYKETGVERSIRANRISWFYDFKGASYVVDTACSSSLVALYTGCQDLLLHDSEMAVVSGITLIDHPSQFMGLDKLGAIGSDGYCYTFDSRANGYARGEGVGTILLKRLSDAIRDGNIIRAVIRSSSASSNGRTPGIFNPSFEAQTALIRSTYNKAGLDPGRTRFVEAHGTGTKAGDATEAKALSTAFETAKRNAPLIVGAVKTILGHTEGAAGILSVIKVVKMLETGIIPKNHNFVKVNPEIDAEKLNIRFPIQTMKWPSKGIRRASINSFGFGGANAHAVIDDTLSYITEHNLHAIHQTVALEETQKMDDENSLVQIANGLNGHMVAQHNGHAVAQTNGHSENQTKDHMVTQSNGHAELQINIRSDNCPNGASSEKKSSNFEVNDAIRKRLFVFSTFDKKGLSRTAETYREWLQISLPQRSQNPDYVRRLAFTLSHHRSKFNWRSYVAAGNLEELLDKMASLTTLIAKSQTPNLALIFTGQGAQWDGMIGALSQFTVYRRSIEDAAAYFTELGCPWDLTELLDHRVTLDRDDLALNLPLVTVLQVAIVDLLYSWDIKPRCVVGHSSGEVAAAYASGKIGRKAAWKTAYFRGIVAAKISGQDGGMLAVALSPERAKEYIRDYENAGKLTIACYNSPSNQTLSGDVDAIDALKAILDEEKIFARKLNVSNAYHSSHMVAGAEEYTRLLGNLHTDGKLTGWSDVEMISSVTGSSVSSKQLEMPSYWTENLVSPVQFTSALLKMCNESGIAFDDLIEIGPHSAMQSAVNETLQNTLSAGSLYHATVKRKTPSAGPIIETAGALWCRGHHICLDEVNEIEPKTTRMLSDLPPYKFSHESNFLLESRLSSNYRYRQFPRMDLIGAPVPDWDSEHPKWRQFFRTKEIPWIMEHKITGQIVCAGAGWVVMAIEGAKQLADPALKVTGFRLRDVALKSTLIVPETDDGVEVTMSMQWMPDSSETVSKIWREFTIMSHDEESNTWRVHAKGLISIEYEQSTKSIDKDNKMQAEDAAARRLLARVTENCKIDVDSDWVYGMFRAAGFDFKARYKNLSDISISEGPDCYDVLGVVRNPDLTSVTAAGYVYPHTYHTVALDSVIHMGLPTILAKLGNGTVPSPTIPGWFDEVWISANISSRAGDALKLCMHQYKDFWHGLRNDIVGFDEHNSERQLHIKGLKYHTVPGRQLSSTLEPCHQITWKPVLDLKNTDDLTLTKMATKLLVVKLPETKQSEFCQLLAKLFTKEAGTENCEITPLEQIKEFDLSDLTCIVLSDGETASLIETDEKTFDHLKYIVTVSPRIFWVSSDSSRPQWAIASGFLRTARWEKGGSDTDFSILNIVRSGNDELDSTHAQRVFNYHFSDGRAIPNADYELRSGTIWSNRISEFDEVNEFRRKHTFPGSQIILGPFRSNTKRSLRLKAQTPGRLETLHFVDDVDATKPLAADEVEVKVAAAGLNFRDVVVGLGEQTEDVYGIEGAGWITEVGSDVTGIKVGDRVAGVWSRERGYMRSSCKVHHALATKIPDDMSFEAAAAIPMNLITAIYSLRELAHLTSGEKVLIHSGAGGTGQAAIQYAQMVGAEVFTTVSTEEKRQHIVENYGISADHIFSSRTLDFDTLIMEATNGRGVDVVLNSLAGEALRRSLDCVAPLGRFVELGKKDIYANGRLHMKALKKSIAFFSVDILTLFKHRESYSGELLAEAIDMLYKGTIRLPPVLEVYSFSDILPAFRKLQTGNMMGKIVLTASDNDMVPTAMEAPKPFSFRGDVSYIISGGLRGVGKVIAQWMVSHGARNLILLSRSGVHLPETKAFVERLRLGGCRVVSDACDIASENDLRRLLESCKDMPQINGCIQSAMVLRDKSILNMNHEDWIAAIRPKVNGSWNLHNLLPRDLDFFVMLSSITGVVGNHGQANYAAGNTFQDELARYRVSQGLRATSLDLSAISGVGWIAEHSNIDTLLRGAAFQQLKEEDIFTVLQYACDPENTATSVSGTVGEKENDDSRRVKMDQSEIIVGMDNAAAIRRKAMAKPAYLDHALFSSILEEYNAIGDTNTGDGEGVRSLANSLSACSSIAFATELIIEAIKQKLADLISTPAEDIDDRKTFSSYGVDSLVAVEFRSWLGAEVASDIAVLEIIGSRSIRTIATKVATTSSLVNVQEAMES</sequence>
<dbReference type="InterPro" id="IPR020806">
    <property type="entry name" value="PKS_PP-bd"/>
</dbReference>
<dbReference type="FunFam" id="3.40.50.720:FF:000209">
    <property type="entry name" value="Polyketide synthase Pks12"/>
    <property type="match status" value="1"/>
</dbReference>
<dbReference type="SUPFAM" id="SSF53901">
    <property type="entry name" value="Thiolase-like"/>
    <property type="match status" value="1"/>
</dbReference>
<dbReference type="Gene3D" id="1.10.1200.10">
    <property type="entry name" value="ACP-like"/>
    <property type="match status" value="1"/>
</dbReference>
<dbReference type="PhylomeDB" id="B8MEK8"/>
<dbReference type="Pfam" id="PF00109">
    <property type="entry name" value="ketoacyl-synt"/>
    <property type="match status" value="1"/>
</dbReference>
<dbReference type="SMART" id="SM00827">
    <property type="entry name" value="PKS_AT"/>
    <property type="match status" value="1"/>
</dbReference>
<dbReference type="InterPro" id="IPR011032">
    <property type="entry name" value="GroES-like_sf"/>
</dbReference>
<gene>
    <name evidence="10" type="ORF">TSTA_017100</name>
</gene>
<evidence type="ECO:0000256" key="3">
    <source>
        <dbReference type="ARBA" id="ARBA00022553"/>
    </source>
</evidence>
<keyword evidence="3" id="KW-0597">Phosphoprotein</keyword>
<evidence type="ECO:0000259" key="7">
    <source>
        <dbReference type="PROSITE" id="PS50075"/>
    </source>
</evidence>
<proteinExistence type="predicted"/>
<dbReference type="HOGENOM" id="CLU_000022_31_0_1"/>
<dbReference type="Gene3D" id="3.40.47.10">
    <property type="match status" value="1"/>
</dbReference>
<feature type="region of interest" description="N-terminal hotdog fold" evidence="6">
    <location>
        <begin position="997"/>
        <end position="1133"/>
    </location>
</feature>
<feature type="active site" description="Proton acceptor; for dehydratase activity" evidence="6">
    <location>
        <position position="1029"/>
    </location>
</feature>
<evidence type="ECO:0000256" key="4">
    <source>
        <dbReference type="ARBA" id="ARBA00022679"/>
    </source>
</evidence>
<dbReference type="InterPro" id="IPR014030">
    <property type="entry name" value="Ketoacyl_synth_N"/>
</dbReference>
<feature type="domain" description="Ketosynthase family 3 (KS3)" evidence="8">
    <location>
        <begin position="7"/>
        <end position="426"/>
    </location>
</feature>
<name>B8MEK8_TALSN</name>
<dbReference type="InterPro" id="IPR049900">
    <property type="entry name" value="PKS_mFAS_DH"/>
</dbReference>
<dbReference type="Proteomes" id="UP000001745">
    <property type="component" value="Unassembled WGS sequence"/>
</dbReference>
<dbReference type="SMART" id="SM00822">
    <property type="entry name" value="PKS_KR"/>
    <property type="match status" value="1"/>
</dbReference>
<dbReference type="Pfam" id="PF21089">
    <property type="entry name" value="PKS_DH_N"/>
    <property type="match status" value="1"/>
</dbReference>
<evidence type="ECO:0000256" key="1">
    <source>
        <dbReference type="ARBA" id="ARBA00005179"/>
    </source>
</evidence>
<dbReference type="PANTHER" id="PTHR43775">
    <property type="entry name" value="FATTY ACID SYNTHASE"/>
    <property type="match status" value="1"/>
</dbReference>
<dbReference type="InterPro" id="IPR013154">
    <property type="entry name" value="ADH-like_N"/>
</dbReference>
<dbReference type="GO" id="GO:0050637">
    <property type="term" value="F:lovastatin nonaketide synthase activity"/>
    <property type="evidence" value="ECO:0007669"/>
    <property type="project" value="UniProtKB-EC"/>
</dbReference>
<dbReference type="InterPro" id="IPR014043">
    <property type="entry name" value="Acyl_transferase_dom"/>
</dbReference>
<dbReference type="Gene3D" id="3.90.180.10">
    <property type="entry name" value="Medium-chain alcohol dehydrogenases, catalytic domain"/>
    <property type="match status" value="1"/>
</dbReference>
<dbReference type="GO" id="GO:0031177">
    <property type="term" value="F:phosphopantetheine binding"/>
    <property type="evidence" value="ECO:0007669"/>
    <property type="project" value="InterPro"/>
</dbReference>
<dbReference type="EC" id="2.3.1.161" evidence="10"/>
<reference evidence="11" key="1">
    <citation type="journal article" date="2015" name="Genome Announc.">
        <title>Genome sequence of the AIDS-associated pathogen Penicillium marneffei (ATCC18224) and its near taxonomic relative Talaromyces stipitatus (ATCC10500).</title>
        <authorList>
            <person name="Nierman W.C."/>
            <person name="Fedorova-Abrams N.D."/>
            <person name="Andrianopoulos A."/>
        </authorList>
    </citation>
    <scope>NUCLEOTIDE SEQUENCE [LARGE SCALE GENOMIC DNA]</scope>
    <source>
        <strain evidence="11">ATCC 10500 / CBS 375.48 / QM 6759 / NRRL 1006</strain>
    </source>
</reference>
<dbReference type="GeneID" id="8103683"/>
<dbReference type="InterPro" id="IPR016039">
    <property type="entry name" value="Thiolase-like"/>
</dbReference>
<keyword evidence="10" id="KW-0012">Acyltransferase</keyword>
<dbReference type="SMART" id="SM00826">
    <property type="entry name" value="PKS_DH"/>
    <property type="match status" value="1"/>
</dbReference>
<dbReference type="InterPro" id="IPR016035">
    <property type="entry name" value="Acyl_Trfase/lysoPLipase"/>
</dbReference>
<dbReference type="PROSITE" id="PS52004">
    <property type="entry name" value="KS3_2"/>
    <property type="match status" value="1"/>
</dbReference>
<dbReference type="GO" id="GO:0006633">
    <property type="term" value="P:fatty acid biosynthetic process"/>
    <property type="evidence" value="ECO:0007669"/>
    <property type="project" value="TreeGrafter"/>
</dbReference>
<dbReference type="Pfam" id="PF00550">
    <property type="entry name" value="PP-binding"/>
    <property type="match status" value="1"/>
</dbReference>
<dbReference type="InParanoid" id="B8MEK8"/>
<dbReference type="InterPro" id="IPR014031">
    <property type="entry name" value="Ketoacyl_synth_C"/>
</dbReference>
<dbReference type="SUPFAM" id="SSF51735">
    <property type="entry name" value="NAD(P)-binding Rossmann-fold domains"/>
    <property type="match status" value="2"/>
</dbReference>
<dbReference type="CDD" id="cd05274">
    <property type="entry name" value="KR_FAS_SDR_x"/>
    <property type="match status" value="1"/>
</dbReference>
<dbReference type="InterPro" id="IPR036736">
    <property type="entry name" value="ACP-like_sf"/>
</dbReference>
<dbReference type="InterPro" id="IPR020841">
    <property type="entry name" value="PKS_Beta-ketoAc_synthase_dom"/>
</dbReference>
<evidence type="ECO:0000313" key="10">
    <source>
        <dbReference type="EMBL" id="EED16635.1"/>
    </source>
</evidence>
<dbReference type="STRING" id="441959.B8MEK8"/>
<dbReference type="InterPro" id="IPR001227">
    <property type="entry name" value="Ac_transferase_dom_sf"/>
</dbReference>
<dbReference type="EMBL" id="EQ962656">
    <property type="protein sequence ID" value="EED16635.1"/>
    <property type="molecule type" value="Genomic_DNA"/>
</dbReference>